<comment type="caution">
    <text evidence="16">The sequence shown here is derived from an EMBL/GenBank/DDBJ whole genome shotgun (WGS) entry which is preliminary data.</text>
</comment>
<evidence type="ECO:0000256" key="7">
    <source>
        <dbReference type="ARBA" id="ARBA00022934"/>
    </source>
</evidence>
<keyword evidence="5" id="KW-0597">Phosphoprotein</keyword>
<dbReference type="GO" id="GO:0003723">
    <property type="term" value="F:RNA binding"/>
    <property type="evidence" value="ECO:0007669"/>
    <property type="project" value="UniProtKB-KW"/>
</dbReference>
<dbReference type="Pfam" id="PF16205">
    <property type="entry name" value="Ribosomal_S17_N"/>
    <property type="match status" value="1"/>
</dbReference>
<comment type="similarity">
    <text evidence="2">Belongs to the universal ribosomal protein uS17 family.</text>
</comment>
<dbReference type="InterPro" id="IPR000266">
    <property type="entry name" value="Ribosomal_uS17"/>
</dbReference>
<evidence type="ECO:0000313" key="16">
    <source>
        <dbReference type="EMBL" id="CAJ0580271.1"/>
    </source>
</evidence>
<keyword evidence="9" id="KW-0007">Acetylation</keyword>
<dbReference type="Proteomes" id="UP001177023">
    <property type="component" value="Unassembled WGS sequence"/>
</dbReference>
<keyword evidence="12" id="KW-0449">Lipoprotein</keyword>
<protein>
    <recommendedName>
        <fullName evidence="13">Small ribosomal subunit protein uS17</fullName>
    </recommendedName>
    <alternativeName>
        <fullName evidence="14">40S ribosomal protein S11</fullName>
    </alternativeName>
</protein>
<evidence type="ECO:0000256" key="3">
    <source>
        <dbReference type="ARBA" id="ARBA00022481"/>
    </source>
</evidence>
<evidence type="ECO:0000256" key="4">
    <source>
        <dbReference type="ARBA" id="ARBA00022490"/>
    </source>
</evidence>
<dbReference type="SUPFAM" id="SSF50249">
    <property type="entry name" value="Nucleic acid-binding proteins"/>
    <property type="match status" value="1"/>
</dbReference>
<dbReference type="NCBIfam" id="TIGR03630">
    <property type="entry name" value="uS17_arch"/>
    <property type="match status" value="1"/>
</dbReference>
<keyword evidence="10" id="KW-0564">Palmitate</keyword>
<accession>A0AA36D3Y1</accession>
<dbReference type="InterPro" id="IPR012340">
    <property type="entry name" value="NA-bd_OB-fold"/>
</dbReference>
<evidence type="ECO:0000256" key="1">
    <source>
        <dbReference type="ARBA" id="ARBA00004496"/>
    </source>
</evidence>
<keyword evidence="11" id="KW-0687">Ribonucleoprotein</keyword>
<keyword evidence="17" id="KW-1185">Reference proteome</keyword>
<gene>
    <name evidence="16" type="ORF">MSPICULIGERA_LOCUS18469</name>
</gene>
<evidence type="ECO:0000256" key="12">
    <source>
        <dbReference type="ARBA" id="ARBA00023288"/>
    </source>
</evidence>
<keyword evidence="8" id="KW-0689">Ribosomal protein</keyword>
<name>A0AA36D3Y1_9BILA</name>
<dbReference type="AlphaFoldDB" id="A0AA36D3Y1"/>
<proteinExistence type="inferred from homology"/>
<evidence type="ECO:0000256" key="9">
    <source>
        <dbReference type="ARBA" id="ARBA00022990"/>
    </source>
</evidence>
<keyword evidence="4" id="KW-0963">Cytoplasm</keyword>
<comment type="subcellular location">
    <subcellularLocation>
        <location evidence="1">Cytoplasm</location>
    </subcellularLocation>
</comment>
<evidence type="ECO:0000256" key="11">
    <source>
        <dbReference type="ARBA" id="ARBA00023274"/>
    </source>
</evidence>
<evidence type="ECO:0000256" key="5">
    <source>
        <dbReference type="ARBA" id="ARBA00022553"/>
    </source>
</evidence>
<dbReference type="PANTHER" id="PTHR10744">
    <property type="entry name" value="40S RIBOSOMAL PROTEIN S11 FAMILY MEMBER"/>
    <property type="match status" value="1"/>
</dbReference>
<evidence type="ECO:0000256" key="2">
    <source>
        <dbReference type="ARBA" id="ARBA00010254"/>
    </source>
</evidence>
<dbReference type="InterPro" id="IPR028333">
    <property type="entry name" value="Ribosomal_uS17_arc/euk"/>
</dbReference>
<evidence type="ECO:0000256" key="13">
    <source>
        <dbReference type="ARBA" id="ARBA00035164"/>
    </source>
</evidence>
<keyword evidence="7" id="KW-0164">Citrullination</keyword>
<reference evidence="16" key="1">
    <citation type="submission" date="2023-06" db="EMBL/GenBank/DDBJ databases">
        <authorList>
            <person name="Delattre M."/>
        </authorList>
    </citation>
    <scope>NUCLEOTIDE SEQUENCE</scope>
    <source>
        <strain evidence="16">AF72</strain>
    </source>
</reference>
<evidence type="ECO:0000313" key="17">
    <source>
        <dbReference type="Proteomes" id="UP001177023"/>
    </source>
</evidence>
<dbReference type="PRINTS" id="PR00973">
    <property type="entry name" value="RIBOSOMALS17"/>
</dbReference>
<dbReference type="FunFam" id="2.40.50.1000:FF:000008">
    <property type="entry name" value="40S ribosomal protein S11"/>
    <property type="match status" value="1"/>
</dbReference>
<dbReference type="Pfam" id="PF00366">
    <property type="entry name" value="Ribosomal_S17"/>
    <property type="match status" value="1"/>
</dbReference>
<dbReference type="InterPro" id="IPR032440">
    <property type="entry name" value="Ribosomal_uS17_N"/>
</dbReference>
<organism evidence="16 17">
    <name type="scientific">Mesorhabditis spiculigera</name>
    <dbReference type="NCBI Taxonomy" id="96644"/>
    <lineage>
        <taxon>Eukaryota</taxon>
        <taxon>Metazoa</taxon>
        <taxon>Ecdysozoa</taxon>
        <taxon>Nematoda</taxon>
        <taxon>Chromadorea</taxon>
        <taxon>Rhabditida</taxon>
        <taxon>Rhabditina</taxon>
        <taxon>Rhabditomorpha</taxon>
        <taxon>Rhabditoidea</taxon>
        <taxon>Rhabditidae</taxon>
        <taxon>Mesorhabditinae</taxon>
        <taxon>Mesorhabditis</taxon>
    </lineage>
</organism>
<dbReference type="GO" id="GO:0003735">
    <property type="term" value="F:structural constituent of ribosome"/>
    <property type="evidence" value="ECO:0007669"/>
    <property type="project" value="InterPro"/>
</dbReference>
<dbReference type="CDD" id="cd00364">
    <property type="entry name" value="Ribosomal_uS17"/>
    <property type="match status" value="1"/>
</dbReference>
<keyword evidence="3" id="KW-0488">Methylation</keyword>
<feature type="non-terminal residue" evidence="16">
    <location>
        <position position="156"/>
    </location>
</feature>
<dbReference type="Gene3D" id="2.40.50.1000">
    <property type="match status" value="1"/>
</dbReference>
<evidence type="ECO:0000259" key="15">
    <source>
        <dbReference type="Pfam" id="PF16205"/>
    </source>
</evidence>
<dbReference type="EMBL" id="CATQJA010002659">
    <property type="protein sequence ID" value="CAJ0580271.1"/>
    <property type="molecule type" value="Genomic_DNA"/>
</dbReference>
<evidence type="ECO:0000256" key="14">
    <source>
        <dbReference type="ARBA" id="ARBA00035471"/>
    </source>
</evidence>
<dbReference type="GO" id="GO:0006412">
    <property type="term" value="P:translation"/>
    <property type="evidence" value="ECO:0007669"/>
    <property type="project" value="InterPro"/>
</dbReference>
<feature type="domain" description="Small ribosomal subunit protein uS17 N-terminal" evidence="15">
    <location>
        <begin position="4"/>
        <end position="72"/>
    </location>
</feature>
<dbReference type="PANTHER" id="PTHR10744:SF9">
    <property type="entry name" value="40S RIBOSOMAL PROTEIN S11-RELATED"/>
    <property type="match status" value="1"/>
</dbReference>
<keyword evidence="6" id="KW-0694">RNA-binding</keyword>
<dbReference type="GO" id="GO:0022627">
    <property type="term" value="C:cytosolic small ribosomal subunit"/>
    <property type="evidence" value="ECO:0007669"/>
    <property type="project" value="TreeGrafter"/>
</dbReference>
<evidence type="ECO:0000256" key="6">
    <source>
        <dbReference type="ARBA" id="ARBA00022884"/>
    </source>
</evidence>
<sequence>MAEQIERAFQKQGGVFQNTKARILGIGKGKKQARYIRDVGLGFKPPVEAIEGKYVDKKCPFAGNVSIRGRILTGIVTKTKMQRTIVIRRDYLHYITKYRRFEKRHRNLSAHCSPAFRVEVGDLVTVGHCRPLAKTVTFNVVKVNRGPGSKKAFDKF</sequence>
<evidence type="ECO:0000256" key="10">
    <source>
        <dbReference type="ARBA" id="ARBA00023139"/>
    </source>
</evidence>
<evidence type="ECO:0000256" key="8">
    <source>
        <dbReference type="ARBA" id="ARBA00022980"/>
    </source>
</evidence>